<accession>A0AAD5NHL0</accession>
<dbReference type="InterPro" id="IPR025322">
    <property type="entry name" value="PADRE_dom"/>
</dbReference>
<feature type="region of interest" description="Disordered" evidence="1">
    <location>
        <begin position="239"/>
        <end position="294"/>
    </location>
</feature>
<dbReference type="AlphaFoldDB" id="A0AAD5NHL0"/>
<evidence type="ECO:0008006" key="4">
    <source>
        <dbReference type="Google" id="ProtNLM"/>
    </source>
</evidence>
<protein>
    <recommendedName>
        <fullName evidence="4">DUF4228 domain-containing protein</fullName>
    </recommendedName>
</protein>
<reference evidence="2" key="1">
    <citation type="journal article" date="2022" name="Plant J.">
        <title>Strategies of tolerance reflected in two North American maple genomes.</title>
        <authorList>
            <person name="McEvoy S.L."/>
            <person name="Sezen U.U."/>
            <person name="Trouern-Trend A."/>
            <person name="McMahon S.M."/>
            <person name="Schaberg P.G."/>
            <person name="Yang J."/>
            <person name="Wegrzyn J.L."/>
            <person name="Swenson N.G."/>
        </authorList>
    </citation>
    <scope>NUCLEOTIDE SEQUENCE</scope>
    <source>
        <strain evidence="2">91603</strain>
    </source>
</reference>
<proteinExistence type="predicted"/>
<reference evidence="2" key="2">
    <citation type="submission" date="2023-02" db="EMBL/GenBank/DDBJ databases">
        <authorList>
            <person name="Swenson N.G."/>
            <person name="Wegrzyn J.L."/>
            <person name="Mcevoy S.L."/>
        </authorList>
    </citation>
    <scope>NUCLEOTIDE SEQUENCE</scope>
    <source>
        <strain evidence="2">91603</strain>
        <tissue evidence="2">Leaf</tissue>
    </source>
</reference>
<evidence type="ECO:0000256" key="1">
    <source>
        <dbReference type="SAM" id="MobiDB-lite"/>
    </source>
</evidence>
<feature type="compositionally biased region" description="Acidic residues" evidence="1">
    <location>
        <begin position="175"/>
        <end position="184"/>
    </location>
</feature>
<dbReference type="Pfam" id="PF14009">
    <property type="entry name" value="PADRE"/>
    <property type="match status" value="1"/>
</dbReference>
<feature type="region of interest" description="Disordered" evidence="1">
    <location>
        <begin position="168"/>
        <end position="187"/>
    </location>
</feature>
<sequence>MGIKLLNLQMLPWCVHFVGKLPISCLQIQPEIQQKPIIRTIKLVKSDGLVKIYDRPIHVSELMVEFPKHLVCRSDSFYIGQKIPALSESEQLQLGQKYFLLPKHFFQTVLSFVTIASFASSSHQSNRDSRNAFLKKAAVCQPFDIQKSPSGCPRIRVSDEFLSQLMEDGRRVKEDEEDENEENEDKGLSKIKIKSKVCTTPQLQKDYTQLIGSLRQWKPKLETIRETEKRKLSAFGMKRRNKKITQKTQRSTTLLDHHHKVHETSSTSKPPSKSKIKFRSRKSSSSSSPSSSSS</sequence>
<name>A0AAD5NHL0_ACENE</name>
<dbReference type="PANTHER" id="PTHR33052">
    <property type="entry name" value="DUF4228 DOMAIN PROTEIN-RELATED"/>
    <property type="match status" value="1"/>
</dbReference>
<dbReference type="Proteomes" id="UP001064489">
    <property type="component" value="Chromosome 12"/>
</dbReference>
<dbReference type="EMBL" id="JAJSOW010000107">
    <property type="protein sequence ID" value="KAI9157756.1"/>
    <property type="molecule type" value="Genomic_DNA"/>
</dbReference>
<feature type="compositionally biased region" description="Low complexity" evidence="1">
    <location>
        <begin position="283"/>
        <end position="294"/>
    </location>
</feature>
<organism evidence="2 3">
    <name type="scientific">Acer negundo</name>
    <name type="common">Box elder</name>
    <dbReference type="NCBI Taxonomy" id="4023"/>
    <lineage>
        <taxon>Eukaryota</taxon>
        <taxon>Viridiplantae</taxon>
        <taxon>Streptophyta</taxon>
        <taxon>Embryophyta</taxon>
        <taxon>Tracheophyta</taxon>
        <taxon>Spermatophyta</taxon>
        <taxon>Magnoliopsida</taxon>
        <taxon>eudicotyledons</taxon>
        <taxon>Gunneridae</taxon>
        <taxon>Pentapetalae</taxon>
        <taxon>rosids</taxon>
        <taxon>malvids</taxon>
        <taxon>Sapindales</taxon>
        <taxon>Sapindaceae</taxon>
        <taxon>Hippocastanoideae</taxon>
        <taxon>Acereae</taxon>
        <taxon>Acer</taxon>
    </lineage>
</organism>
<comment type="caution">
    <text evidence="2">The sequence shown here is derived from an EMBL/GenBank/DDBJ whole genome shotgun (WGS) entry which is preliminary data.</text>
</comment>
<feature type="compositionally biased region" description="Basic residues" evidence="1">
    <location>
        <begin position="272"/>
        <end position="282"/>
    </location>
</feature>
<evidence type="ECO:0000313" key="3">
    <source>
        <dbReference type="Proteomes" id="UP001064489"/>
    </source>
</evidence>
<evidence type="ECO:0000313" key="2">
    <source>
        <dbReference type="EMBL" id="KAI9157756.1"/>
    </source>
</evidence>
<keyword evidence="3" id="KW-1185">Reference proteome</keyword>
<gene>
    <name evidence="2" type="ORF">LWI28_027410</name>
</gene>